<evidence type="ECO:0000313" key="2">
    <source>
        <dbReference type="Proteomes" id="UP000054279"/>
    </source>
</evidence>
<feature type="non-terminal residue" evidence="1">
    <location>
        <position position="218"/>
    </location>
</feature>
<keyword evidence="2" id="KW-1185">Reference proteome</keyword>
<dbReference type="Proteomes" id="UP000054279">
    <property type="component" value="Unassembled WGS sequence"/>
</dbReference>
<dbReference type="OrthoDB" id="4230923at2759"/>
<accession>A0A0C9UV49</accession>
<dbReference type="HOGENOM" id="CLU_083074_0_0_1"/>
<evidence type="ECO:0000313" key="1">
    <source>
        <dbReference type="EMBL" id="KIJ29050.1"/>
    </source>
</evidence>
<reference evidence="1 2" key="1">
    <citation type="submission" date="2014-06" db="EMBL/GenBank/DDBJ databases">
        <title>Evolutionary Origins and Diversification of the Mycorrhizal Mutualists.</title>
        <authorList>
            <consortium name="DOE Joint Genome Institute"/>
            <consortium name="Mycorrhizal Genomics Consortium"/>
            <person name="Kohler A."/>
            <person name="Kuo A."/>
            <person name="Nagy L.G."/>
            <person name="Floudas D."/>
            <person name="Copeland A."/>
            <person name="Barry K.W."/>
            <person name="Cichocki N."/>
            <person name="Veneault-Fourrey C."/>
            <person name="LaButti K."/>
            <person name="Lindquist E.A."/>
            <person name="Lipzen A."/>
            <person name="Lundell T."/>
            <person name="Morin E."/>
            <person name="Murat C."/>
            <person name="Riley R."/>
            <person name="Ohm R."/>
            <person name="Sun H."/>
            <person name="Tunlid A."/>
            <person name="Henrissat B."/>
            <person name="Grigoriev I.V."/>
            <person name="Hibbett D.S."/>
            <person name="Martin F."/>
        </authorList>
    </citation>
    <scope>NUCLEOTIDE SEQUENCE [LARGE SCALE GENOMIC DNA]</scope>
    <source>
        <strain evidence="1 2">SS14</strain>
    </source>
</reference>
<sequence>MLKNGGVVYELNSSEAAQLIQNDEDAKQAFMNLYSAQAIVRPRLYPIIVERVPISFNPESNSNIRELEDGNSIENGEVQRARWIKPPAHREPNQRAAHLILLISNPRTANRMIRDGARIHQTLLWCRKLLKEPSRCLKCHKIGTGHFASDCLEEEEKCGTCGANHRTRNCPVTDKQSRYCVNCKTKGHAAWDRGCPAFVTQYDKLASKVPDNQYKYYP</sequence>
<protein>
    <submittedName>
        <fullName evidence="1">Uncharacterized protein</fullName>
    </submittedName>
</protein>
<gene>
    <name evidence="1" type="ORF">M422DRAFT_188970</name>
</gene>
<name>A0A0C9UV49_SPHS4</name>
<dbReference type="EMBL" id="KN837291">
    <property type="protein sequence ID" value="KIJ29050.1"/>
    <property type="molecule type" value="Genomic_DNA"/>
</dbReference>
<organism evidence="1 2">
    <name type="scientific">Sphaerobolus stellatus (strain SS14)</name>
    <dbReference type="NCBI Taxonomy" id="990650"/>
    <lineage>
        <taxon>Eukaryota</taxon>
        <taxon>Fungi</taxon>
        <taxon>Dikarya</taxon>
        <taxon>Basidiomycota</taxon>
        <taxon>Agaricomycotina</taxon>
        <taxon>Agaricomycetes</taxon>
        <taxon>Phallomycetidae</taxon>
        <taxon>Geastrales</taxon>
        <taxon>Sphaerobolaceae</taxon>
        <taxon>Sphaerobolus</taxon>
    </lineage>
</organism>
<proteinExistence type="predicted"/>
<dbReference type="AlphaFoldDB" id="A0A0C9UV49"/>